<proteinExistence type="inferred from homology"/>
<dbReference type="SMART" id="SM00645">
    <property type="entry name" value="Pept_C1"/>
    <property type="match status" value="1"/>
</dbReference>
<dbReference type="Pfam" id="PF00112">
    <property type="entry name" value="Peptidase_C1"/>
    <property type="match status" value="1"/>
</dbReference>
<accession>A0A0J1FU86</accession>
<keyword evidence="3" id="KW-0645">Protease</keyword>
<sequence>MAKKVYKLKQDKADERDKLFYTSLYKQMPLPHVVDLRSGCSPVVDQGELGSCTANAIASGLREYLELRSGKLTPLSRLWLYWGERKLEGTVADDSGASIRDGMKVLHKFGCSPESDWPYDITKFKETPPIISFIDALHFRISEYHRVQNLSDLKSALAKGYPVVIGIKIYESFESQAVAENGIVPLPQKDEQYLGGHAVLAVGYRDDNDNSGIVICRNSWGENWGANGYFFLPYGYFAENVLDMWTGK</sequence>
<evidence type="ECO:0000256" key="1">
    <source>
        <dbReference type="ARBA" id="ARBA00008455"/>
    </source>
</evidence>
<dbReference type="InterPro" id="IPR013128">
    <property type="entry name" value="Peptidase_C1A"/>
</dbReference>
<evidence type="ECO:0000313" key="3">
    <source>
        <dbReference type="EMBL" id="KLU66877.1"/>
    </source>
</evidence>
<dbReference type="RefSeq" id="WP_047809392.1">
    <property type="nucleotide sequence ID" value="NZ_LDZY01000004.1"/>
</dbReference>
<comment type="similarity">
    <text evidence="1">Belongs to the peptidase C1 family.</text>
</comment>
<dbReference type="GO" id="GO:0006508">
    <property type="term" value="P:proteolysis"/>
    <property type="evidence" value="ECO:0007669"/>
    <property type="project" value="UniProtKB-KW"/>
</dbReference>
<dbReference type="InterPro" id="IPR000668">
    <property type="entry name" value="Peptidase_C1A_C"/>
</dbReference>
<evidence type="ECO:0000259" key="2">
    <source>
        <dbReference type="SMART" id="SM00645"/>
    </source>
</evidence>
<gene>
    <name evidence="3" type="ORF">DEAC_c15450</name>
</gene>
<dbReference type="PANTHER" id="PTHR12411">
    <property type="entry name" value="CYSTEINE PROTEASE FAMILY C1-RELATED"/>
    <property type="match status" value="1"/>
</dbReference>
<comment type="caution">
    <text evidence="3">The sequence shown here is derived from an EMBL/GenBank/DDBJ whole genome shotgun (WGS) entry which is preliminary data.</text>
</comment>
<name>A0A0J1FU86_9FIRM</name>
<keyword evidence="4" id="KW-1185">Reference proteome</keyword>
<dbReference type="CDD" id="cd02619">
    <property type="entry name" value="Peptidase_C1"/>
    <property type="match status" value="1"/>
</dbReference>
<dbReference type="STRING" id="476652.DEAC_c15450"/>
<dbReference type="InterPro" id="IPR038765">
    <property type="entry name" value="Papain-like_cys_pep_sf"/>
</dbReference>
<protein>
    <submittedName>
        <fullName evidence="3">Papain family cysteine protease</fullName>
    </submittedName>
</protein>
<keyword evidence="3" id="KW-0378">Hydrolase</keyword>
<dbReference type="Proteomes" id="UP000036356">
    <property type="component" value="Unassembled WGS sequence"/>
</dbReference>
<feature type="domain" description="Peptidase C1A papain C-terminal" evidence="2">
    <location>
        <begin position="30"/>
        <end position="244"/>
    </location>
</feature>
<evidence type="ECO:0000313" key="4">
    <source>
        <dbReference type="Proteomes" id="UP000036356"/>
    </source>
</evidence>
<dbReference type="PATRIC" id="fig|476652.3.peg.1593"/>
<dbReference type="EMBL" id="LDZY01000004">
    <property type="protein sequence ID" value="KLU66877.1"/>
    <property type="molecule type" value="Genomic_DNA"/>
</dbReference>
<dbReference type="Gene3D" id="3.90.70.10">
    <property type="entry name" value="Cysteine proteinases"/>
    <property type="match status" value="1"/>
</dbReference>
<dbReference type="GO" id="GO:0008234">
    <property type="term" value="F:cysteine-type peptidase activity"/>
    <property type="evidence" value="ECO:0007669"/>
    <property type="project" value="InterPro"/>
</dbReference>
<organism evidence="3 4">
    <name type="scientific">Desulfosporosinus acididurans</name>
    <dbReference type="NCBI Taxonomy" id="476652"/>
    <lineage>
        <taxon>Bacteria</taxon>
        <taxon>Bacillati</taxon>
        <taxon>Bacillota</taxon>
        <taxon>Clostridia</taxon>
        <taxon>Eubacteriales</taxon>
        <taxon>Desulfitobacteriaceae</taxon>
        <taxon>Desulfosporosinus</taxon>
    </lineage>
</organism>
<dbReference type="SUPFAM" id="SSF54001">
    <property type="entry name" value="Cysteine proteinases"/>
    <property type="match status" value="1"/>
</dbReference>
<dbReference type="AlphaFoldDB" id="A0A0J1FU86"/>
<reference evidence="3 4" key="1">
    <citation type="submission" date="2015-06" db="EMBL/GenBank/DDBJ databases">
        <title>Draft genome of the moderately acidophilic sulfate reducer Candidatus Desulfosporosinus acididurans strain M1.</title>
        <authorList>
            <person name="Poehlein A."/>
            <person name="Petzsch P."/>
            <person name="Johnson B.D."/>
            <person name="Schloemann M."/>
            <person name="Daniel R."/>
            <person name="Muehling M."/>
        </authorList>
    </citation>
    <scope>NUCLEOTIDE SEQUENCE [LARGE SCALE GENOMIC DNA]</scope>
    <source>
        <strain evidence="3 4">M1</strain>
    </source>
</reference>